<evidence type="ECO:0000259" key="3">
    <source>
        <dbReference type="PROSITE" id="PS51371"/>
    </source>
</evidence>
<sequence>MNVEEIMTPNPERVYVTDTISDAITKLFEMDVRHLPVVNENDELLGMLSDRDLRSFSLPFSTGVDSSDAENQRSAAPVSDVMQGDVISVGTDAELSEVIALMIDHKVGAIPVVDSLEGGLVGIVSYIDVLRLAEDEFSF</sequence>
<evidence type="ECO:0000313" key="5">
    <source>
        <dbReference type="Proteomes" id="UP000315995"/>
    </source>
</evidence>
<dbReference type="AlphaFoldDB" id="A0A4Y6PVP7"/>
<dbReference type="SUPFAM" id="SSF54631">
    <property type="entry name" value="CBS-domain pair"/>
    <property type="match status" value="1"/>
</dbReference>
<dbReference type="OrthoDB" id="9802114at2"/>
<evidence type="ECO:0000256" key="1">
    <source>
        <dbReference type="ARBA" id="ARBA00023122"/>
    </source>
</evidence>
<dbReference type="InterPro" id="IPR046342">
    <property type="entry name" value="CBS_dom_sf"/>
</dbReference>
<gene>
    <name evidence="4" type="ORF">FIV42_17295</name>
</gene>
<dbReference type="SMART" id="SM00116">
    <property type="entry name" value="CBS"/>
    <property type="match status" value="2"/>
</dbReference>
<protein>
    <submittedName>
        <fullName evidence="4">CBS domain-containing protein</fullName>
    </submittedName>
</protein>
<accession>A0A5B8YB44</accession>
<dbReference type="Gene3D" id="3.10.580.10">
    <property type="entry name" value="CBS-domain"/>
    <property type="match status" value="1"/>
</dbReference>
<dbReference type="PROSITE" id="PS51371">
    <property type="entry name" value="CBS"/>
    <property type="match status" value="2"/>
</dbReference>
<dbReference type="PANTHER" id="PTHR43080">
    <property type="entry name" value="CBS DOMAIN-CONTAINING PROTEIN CBSX3, MITOCHONDRIAL"/>
    <property type="match status" value="1"/>
</dbReference>
<keyword evidence="5" id="KW-1185">Reference proteome</keyword>
<dbReference type="Proteomes" id="UP000315995">
    <property type="component" value="Chromosome"/>
</dbReference>
<organism evidence="4 5">
    <name type="scientific">Persicimonas caeni</name>
    <dbReference type="NCBI Taxonomy" id="2292766"/>
    <lineage>
        <taxon>Bacteria</taxon>
        <taxon>Deltaproteobacteria</taxon>
        <taxon>Bradymonadales</taxon>
        <taxon>Bradymonadaceae</taxon>
        <taxon>Persicimonas</taxon>
    </lineage>
</organism>
<dbReference type="InterPro" id="IPR000644">
    <property type="entry name" value="CBS_dom"/>
</dbReference>
<dbReference type="Pfam" id="PF00571">
    <property type="entry name" value="CBS"/>
    <property type="match status" value="2"/>
</dbReference>
<evidence type="ECO:0000256" key="2">
    <source>
        <dbReference type="PROSITE-ProRule" id="PRU00703"/>
    </source>
</evidence>
<feature type="domain" description="CBS" evidence="3">
    <location>
        <begin position="7"/>
        <end position="66"/>
    </location>
</feature>
<name>A0A4Y6PVP7_PERCE</name>
<keyword evidence="1 2" id="KW-0129">CBS domain</keyword>
<proteinExistence type="predicted"/>
<reference evidence="4 5" key="1">
    <citation type="submission" date="2019-06" db="EMBL/GenBank/DDBJ databases">
        <title>Persicimonas caeni gen. nov., sp. nov., a predatory bacterium isolated from solar saltern.</title>
        <authorList>
            <person name="Wang S."/>
        </authorList>
    </citation>
    <scope>NUCLEOTIDE SEQUENCE [LARGE SCALE GENOMIC DNA]</scope>
    <source>
        <strain evidence="4 5">YN101</strain>
    </source>
</reference>
<evidence type="ECO:0000313" key="4">
    <source>
        <dbReference type="EMBL" id="QDG52431.1"/>
    </source>
</evidence>
<feature type="domain" description="CBS" evidence="3">
    <location>
        <begin position="82"/>
        <end position="139"/>
    </location>
</feature>
<dbReference type="InterPro" id="IPR051257">
    <property type="entry name" value="Diverse_CBS-Domain"/>
</dbReference>
<dbReference type="EMBL" id="CP041186">
    <property type="protein sequence ID" value="QDG52431.1"/>
    <property type="molecule type" value="Genomic_DNA"/>
</dbReference>
<dbReference type="RefSeq" id="WP_141198903.1">
    <property type="nucleotide sequence ID" value="NZ_CP041186.1"/>
</dbReference>
<accession>A0A4Y6PVP7</accession>
<dbReference type="PANTHER" id="PTHR43080:SF2">
    <property type="entry name" value="CBS DOMAIN-CONTAINING PROTEIN"/>
    <property type="match status" value="1"/>
</dbReference>